<keyword evidence="1 6" id="KW-0489">Methyltransferase</keyword>
<evidence type="ECO:0000256" key="3">
    <source>
        <dbReference type="ARBA" id="ARBA00022723"/>
    </source>
</evidence>
<feature type="binding site" evidence="6">
    <location>
        <position position="96"/>
    </location>
    <ligand>
        <name>Zn(2+)</name>
        <dbReference type="ChEBI" id="CHEBI:29105"/>
    </ligand>
</feature>
<organism evidence="8 9">
    <name type="scientific">Cylicostephanus goldi</name>
    <name type="common">Nematode worm</name>
    <dbReference type="NCBI Taxonomy" id="71465"/>
    <lineage>
        <taxon>Eukaryota</taxon>
        <taxon>Metazoa</taxon>
        <taxon>Ecdysozoa</taxon>
        <taxon>Nematoda</taxon>
        <taxon>Chromadorea</taxon>
        <taxon>Rhabditida</taxon>
        <taxon>Rhabditina</taxon>
        <taxon>Rhabditomorpha</taxon>
        <taxon>Strongyloidea</taxon>
        <taxon>Strongylidae</taxon>
        <taxon>Cylicostephanus</taxon>
    </lineage>
</organism>
<protein>
    <recommendedName>
        <fullName evidence="7">Hcy-binding domain-containing protein</fullName>
    </recommendedName>
</protein>
<dbReference type="AlphaFoldDB" id="A0A3P6SW98"/>
<evidence type="ECO:0000256" key="5">
    <source>
        <dbReference type="ARBA" id="ARBA00034478"/>
    </source>
</evidence>
<evidence type="ECO:0000256" key="4">
    <source>
        <dbReference type="ARBA" id="ARBA00022833"/>
    </source>
</evidence>
<gene>
    <name evidence="8" type="ORF">CGOC_LOCUS4592</name>
</gene>
<keyword evidence="4 6" id="KW-0862">Zinc</keyword>
<dbReference type="InterPro" id="IPR051486">
    <property type="entry name" value="Hcy_S-methyltransferase"/>
</dbReference>
<dbReference type="PANTHER" id="PTHR46015">
    <property type="entry name" value="ZGC:172121"/>
    <property type="match status" value="1"/>
</dbReference>
<evidence type="ECO:0000256" key="1">
    <source>
        <dbReference type="ARBA" id="ARBA00022603"/>
    </source>
</evidence>
<dbReference type="GO" id="GO:0046872">
    <property type="term" value="F:metal ion binding"/>
    <property type="evidence" value="ECO:0007669"/>
    <property type="project" value="UniProtKB-KW"/>
</dbReference>
<dbReference type="PANTHER" id="PTHR46015:SF1">
    <property type="entry name" value="HOMOCYSTEINE S-METHYLTRANSFERASE-LIKE ISOFORM 1"/>
    <property type="match status" value="1"/>
</dbReference>
<keyword evidence="9" id="KW-1185">Reference proteome</keyword>
<feature type="domain" description="Hcy-binding" evidence="7">
    <location>
        <begin position="1"/>
        <end position="111"/>
    </location>
</feature>
<dbReference type="SUPFAM" id="SSF82282">
    <property type="entry name" value="Homocysteine S-methyltransferase"/>
    <property type="match status" value="1"/>
</dbReference>
<proteinExistence type="predicted"/>
<dbReference type="GO" id="GO:0033528">
    <property type="term" value="P:S-methylmethionine cycle"/>
    <property type="evidence" value="ECO:0007669"/>
    <property type="project" value="TreeGrafter"/>
</dbReference>
<feature type="non-terminal residue" evidence="8">
    <location>
        <position position="1"/>
    </location>
</feature>
<dbReference type="Gene3D" id="3.20.20.330">
    <property type="entry name" value="Homocysteine-binding-like domain"/>
    <property type="match status" value="1"/>
</dbReference>
<dbReference type="GO" id="GO:0032259">
    <property type="term" value="P:methylation"/>
    <property type="evidence" value="ECO:0007669"/>
    <property type="project" value="UniProtKB-KW"/>
</dbReference>
<comment type="pathway">
    <text evidence="5">Amino-acid biosynthesis; L-methionine biosynthesis via de novo pathway.</text>
</comment>
<evidence type="ECO:0000256" key="6">
    <source>
        <dbReference type="PROSITE-ProRule" id="PRU00333"/>
    </source>
</evidence>
<feature type="binding site" evidence="6">
    <location>
        <position position="97"/>
    </location>
    <ligand>
        <name>Zn(2+)</name>
        <dbReference type="ChEBI" id="CHEBI:29105"/>
    </ligand>
</feature>
<dbReference type="Proteomes" id="UP000271889">
    <property type="component" value="Unassembled WGS sequence"/>
</dbReference>
<keyword evidence="3 6" id="KW-0479">Metal-binding</keyword>
<dbReference type="EMBL" id="UYRV01012878">
    <property type="protein sequence ID" value="VDK59244.1"/>
    <property type="molecule type" value="Genomic_DNA"/>
</dbReference>
<feature type="binding site" evidence="6">
    <location>
        <position position="34"/>
    </location>
    <ligand>
        <name>Zn(2+)</name>
        <dbReference type="ChEBI" id="CHEBI:29105"/>
    </ligand>
</feature>
<accession>A0A3P6SW98</accession>
<sequence>SLQDGTSLRHGERFADAVQLVLSNAKVVGFGVNCTDPTAVTPLLESVQSLLPVNEVFVYPNGGEPEQNANTENGLDVILMSIENWIQLGATVVGGCCGIDADGISQIRKRVDCLQQSVV</sequence>
<evidence type="ECO:0000259" key="7">
    <source>
        <dbReference type="PROSITE" id="PS50970"/>
    </source>
</evidence>
<dbReference type="Pfam" id="PF02574">
    <property type="entry name" value="S-methyl_trans"/>
    <property type="match status" value="1"/>
</dbReference>
<evidence type="ECO:0000313" key="8">
    <source>
        <dbReference type="EMBL" id="VDK59244.1"/>
    </source>
</evidence>
<comment type="cofactor">
    <cofactor evidence="6">
        <name>Zn(2+)</name>
        <dbReference type="ChEBI" id="CHEBI:29105"/>
    </cofactor>
</comment>
<dbReference type="PROSITE" id="PS50970">
    <property type="entry name" value="HCY"/>
    <property type="match status" value="1"/>
</dbReference>
<dbReference type="OrthoDB" id="261426at2759"/>
<reference evidence="8 9" key="1">
    <citation type="submission" date="2018-11" db="EMBL/GenBank/DDBJ databases">
        <authorList>
            <consortium name="Pathogen Informatics"/>
        </authorList>
    </citation>
    <scope>NUCLEOTIDE SEQUENCE [LARGE SCALE GENOMIC DNA]</scope>
</reference>
<dbReference type="GO" id="GO:0008898">
    <property type="term" value="F:S-adenosylmethionine-homocysteine S-methyltransferase activity"/>
    <property type="evidence" value="ECO:0007669"/>
    <property type="project" value="TreeGrafter"/>
</dbReference>
<dbReference type="GO" id="GO:0009086">
    <property type="term" value="P:methionine biosynthetic process"/>
    <property type="evidence" value="ECO:0007669"/>
    <property type="project" value="TreeGrafter"/>
</dbReference>
<evidence type="ECO:0000256" key="2">
    <source>
        <dbReference type="ARBA" id="ARBA00022679"/>
    </source>
</evidence>
<evidence type="ECO:0000313" key="9">
    <source>
        <dbReference type="Proteomes" id="UP000271889"/>
    </source>
</evidence>
<name>A0A3P6SW98_CYLGO</name>
<dbReference type="InterPro" id="IPR036589">
    <property type="entry name" value="HCY_dom_sf"/>
</dbReference>
<keyword evidence="2 6" id="KW-0808">Transferase</keyword>
<dbReference type="InterPro" id="IPR003726">
    <property type="entry name" value="HCY_dom"/>
</dbReference>